<dbReference type="InterPro" id="IPR007835">
    <property type="entry name" value="MOFRL"/>
</dbReference>
<dbReference type="EMBL" id="JAMXLX010000006">
    <property type="protein sequence ID" value="MCO5958608.1"/>
    <property type="molecule type" value="Genomic_DNA"/>
</dbReference>
<dbReference type="InterPro" id="IPR037035">
    <property type="entry name" value="GK-like_C_sf"/>
</dbReference>
<gene>
    <name evidence="3" type="ORF">NBH21_17670</name>
</gene>
<dbReference type="SUPFAM" id="SSF82544">
    <property type="entry name" value="GckA/TtuD-like"/>
    <property type="match status" value="1"/>
</dbReference>
<evidence type="ECO:0000259" key="2">
    <source>
        <dbReference type="Pfam" id="PF13660"/>
    </source>
</evidence>
<dbReference type="PANTHER" id="PTHR12227:SF0">
    <property type="entry name" value="GLYCERATE KINASE"/>
    <property type="match status" value="1"/>
</dbReference>
<keyword evidence="3" id="KW-0418">Kinase</keyword>
<comment type="caution">
    <text evidence="3">The sequence shown here is derived from an EMBL/GenBank/DDBJ whole genome shotgun (WGS) entry which is preliminary data.</text>
</comment>
<name>A0AAJ1C0T0_9HYPH</name>
<keyword evidence="3" id="KW-0808">Transferase</keyword>
<feature type="domain" description="MOFRL-associated" evidence="2">
    <location>
        <begin position="11"/>
        <end position="229"/>
    </location>
</feature>
<dbReference type="Pfam" id="PF05161">
    <property type="entry name" value="MOFRL"/>
    <property type="match status" value="1"/>
</dbReference>
<organism evidence="3 4">
    <name type="scientific">Ciceribacter sichuanensis</name>
    <dbReference type="NCBI Taxonomy" id="2949647"/>
    <lineage>
        <taxon>Bacteria</taxon>
        <taxon>Pseudomonadati</taxon>
        <taxon>Pseudomonadota</taxon>
        <taxon>Alphaproteobacteria</taxon>
        <taxon>Hyphomicrobiales</taxon>
        <taxon>Rhizobiaceae</taxon>
        <taxon>Ciceribacter</taxon>
    </lineage>
</organism>
<sequence>MPMIDDPRAFLSSLFRRAVEAADPATTIARHLPARPKGRTIVIGAGKAACQMAKAFESAWGEPVEGLVVTRHGAEEPCRHIRVLTASHPLPDEAGIHAARALLDQVSGLTEDDLVVALISGGGSALLPSPPEGFTLNDEIELNRALLHSGAPISAMNVIRKHFSGIKGGRLAAAAAPARVVTLVISDVPGDRPELVASGPTLPDAEGRNEALAAIRDYRIALPPAILDAIAKAEAPRPDDPVFARNETHIISSARQSLEAAAAEAKKAGIETAILSDAIEGEARDIGLMHAAIAREIATRNAPFAKPVLLLSGGETTVTIGSSPAGRGGRNCEFLLSFALATEGLSGIYALAADTDGIDGTEDNAGAISDGETARRIRERGGDGRTLLANHDAWNAFSLSGDLFITGPTGTNVNDFRAILIT</sequence>
<dbReference type="InterPro" id="IPR039760">
    <property type="entry name" value="MOFRL_protein"/>
</dbReference>
<dbReference type="Pfam" id="PF13660">
    <property type="entry name" value="DUF4147"/>
    <property type="match status" value="1"/>
</dbReference>
<evidence type="ECO:0000313" key="3">
    <source>
        <dbReference type="EMBL" id="MCO5958608.1"/>
    </source>
</evidence>
<dbReference type="AlphaFoldDB" id="A0AAJ1C0T0"/>
<dbReference type="PANTHER" id="PTHR12227">
    <property type="entry name" value="GLYCERATE KINASE"/>
    <property type="match status" value="1"/>
</dbReference>
<proteinExistence type="predicted"/>
<evidence type="ECO:0000313" key="4">
    <source>
        <dbReference type="Proteomes" id="UP001155380"/>
    </source>
</evidence>
<dbReference type="GO" id="GO:0008887">
    <property type="term" value="F:glycerate kinase activity"/>
    <property type="evidence" value="ECO:0007669"/>
    <property type="project" value="InterPro"/>
</dbReference>
<dbReference type="RefSeq" id="WP_250911886.1">
    <property type="nucleotide sequence ID" value="NZ_JAMXLX010000006.1"/>
</dbReference>
<dbReference type="Proteomes" id="UP001155380">
    <property type="component" value="Unassembled WGS sequence"/>
</dbReference>
<dbReference type="InterPro" id="IPR025286">
    <property type="entry name" value="MOFRL_assoc_dom"/>
</dbReference>
<accession>A0AAJ1C0T0</accession>
<dbReference type="GO" id="GO:0005737">
    <property type="term" value="C:cytoplasm"/>
    <property type="evidence" value="ECO:0007669"/>
    <property type="project" value="TreeGrafter"/>
</dbReference>
<evidence type="ECO:0000259" key="1">
    <source>
        <dbReference type="Pfam" id="PF05161"/>
    </source>
</evidence>
<dbReference type="Gene3D" id="3.40.1480.10">
    <property type="entry name" value="MOFRL domain"/>
    <property type="match status" value="1"/>
</dbReference>
<feature type="domain" description="MOFRL" evidence="1">
    <location>
        <begin position="309"/>
        <end position="415"/>
    </location>
</feature>
<protein>
    <submittedName>
        <fullName evidence="3">Glycerate kinase</fullName>
    </submittedName>
</protein>
<reference evidence="3" key="1">
    <citation type="submission" date="2022-06" db="EMBL/GenBank/DDBJ databases">
        <authorList>
            <person name="Sun Q."/>
        </authorList>
    </citation>
    <scope>NUCLEOTIDE SEQUENCE</scope>
    <source>
        <strain evidence="3">S101</strain>
    </source>
</reference>
<dbReference type="InterPro" id="IPR038614">
    <property type="entry name" value="GK_N_sf"/>
</dbReference>
<dbReference type="Gene3D" id="3.40.50.10180">
    <property type="entry name" value="Glycerate kinase, MOFRL-like N-terminal domain"/>
    <property type="match status" value="1"/>
</dbReference>